<feature type="binding site" evidence="17">
    <location>
        <begin position="103"/>
        <end position="107"/>
    </location>
    <ligand>
        <name>NAD(+)</name>
        <dbReference type="ChEBI" id="CHEBI:57540"/>
    </ligand>
</feature>
<evidence type="ECO:0000256" key="1">
    <source>
        <dbReference type="ARBA" id="ARBA00001393"/>
    </source>
</evidence>
<evidence type="ECO:0000259" key="18">
    <source>
        <dbReference type="Pfam" id="PF01761"/>
    </source>
</evidence>
<dbReference type="Pfam" id="PF24621">
    <property type="entry name" value="DHQS_C"/>
    <property type="match status" value="1"/>
</dbReference>
<evidence type="ECO:0000256" key="12">
    <source>
        <dbReference type="ARBA" id="ARBA00022833"/>
    </source>
</evidence>
<evidence type="ECO:0000256" key="6">
    <source>
        <dbReference type="ARBA" id="ARBA00013031"/>
    </source>
</evidence>
<keyword evidence="14 17" id="KW-0057">Aromatic amino acid biosynthesis</keyword>
<evidence type="ECO:0000256" key="7">
    <source>
        <dbReference type="ARBA" id="ARBA00017684"/>
    </source>
</evidence>
<comment type="catalytic activity">
    <reaction evidence="1 17">
        <text>7-phospho-2-dehydro-3-deoxy-D-arabino-heptonate = 3-dehydroquinate + phosphate</text>
        <dbReference type="Rhea" id="RHEA:21968"/>
        <dbReference type="ChEBI" id="CHEBI:32364"/>
        <dbReference type="ChEBI" id="CHEBI:43474"/>
        <dbReference type="ChEBI" id="CHEBI:58394"/>
        <dbReference type="EC" id="4.2.3.4"/>
    </reaction>
</comment>
<evidence type="ECO:0000256" key="3">
    <source>
        <dbReference type="ARBA" id="ARBA00004496"/>
    </source>
</evidence>
<dbReference type="OrthoDB" id="9806583at2"/>
<evidence type="ECO:0000259" key="19">
    <source>
        <dbReference type="Pfam" id="PF24621"/>
    </source>
</evidence>
<comment type="function">
    <text evidence="17">Catalyzes the conversion of 3-deoxy-D-arabino-heptulosonate 7-phosphate (DAHP) to dehydroquinate (DHQ).</text>
</comment>
<dbReference type="Gene3D" id="1.20.1090.10">
    <property type="entry name" value="Dehydroquinate synthase-like - alpha domain"/>
    <property type="match status" value="1"/>
</dbReference>
<dbReference type="GO" id="GO:0009423">
    <property type="term" value="P:chorismate biosynthetic process"/>
    <property type="evidence" value="ECO:0007669"/>
    <property type="project" value="UniProtKB-UniRule"/>
</dbReference>
<comment type="caution">
    <text evidence="20">The sequence shown here is derived from an EMBL/GenBank/DDBJ whole genome shotgun (WGS) entry which is preliminary data.</text>
</comment>
<proteinExistence type="inferred from homology"/>
<keyword evidence="11 17" id="KW-0547">Nucleotide-binding</keyword>
<evidence type="ECO:0000256" key="10">
    <source>
        <dbReference type="ARBA" id="ARBA00022723"/>
    </source>
</evidence>
<feature type="binding site" evidence="17">
    <location>
        <begin position="69"/>
        <end position="74"/>
    </location>
    <ligand>
        <name>NAD(+)</name>
        <dbReference type="ChEBI" id="CHEBI:57540"/>
    </ligand>
</feature>
<keyword evidence="9 17" id="KW-0028">Amino-acid biosynthesis</keyword>
<feature type="binding site" evidence="17">
    <location>
        <position position="182"/>
    </location>
    <ligand>
        <name>Zn(2+)</name>
        <dbReference type="ChEBI" id="CHEBI:29105"/>
    </ligand>
</feature>
<dbReference type="CDD" id="cd08195">
    <property type="entry name" value="DHQS"/>
    <property type="match status" value="1"/>
</dbReference>
<keyword evidence="21" id="KW-1185">Reference proteome</keyword>
<evidence type="ECO:0000313" key="20">
    <source>
        <dbReference type="EMBL" id="PJJ72300.1"/>
    </source>
</evidence>
<dbReference type="HAMAP" id="MF_00110">
    <property type="entry name" value="DHQ_synthase"/>
    <property type="match status" value="1"/>
</dbReference>
<feature type="binding site" evidence="17">
    <location>
        <begin position="127"/>
        <end position="128"/>
    </location>
    <ligand>
        <name>NAD(+)</name>
        <dbReference type="ChEBI" id="CHEBI:57540"/>
    </ligand>
</feature>
<evidence type="ECO:0000256" key="16">
    <source>
        <dbReference type="ARBA" id="ARBA00023285"/>
    </source>
</evidence>
<dbReference type="Pfam" id="PF01761">
    <property type="entry name" value="DHQ_synthase"/>
    <property type="match status" value="1"/>
</dbReference>
<dbReference type="RefSeq" id="WP_100364510.1">
    <property type="nucleotide sequence ID" value="NZ_PGFF01000001.1"/>
</dbReference>
<evidence type="ECO:0000256" key="17">
    <source>
        <dbReference type="HAMAP-Rule" id="MF_00110"/>
    </source>
</evidence>
<evidence type="ECO:0000256" key="2">
    <source>
        <dbReference type="ARBA" id="ARBA00001911"/>
    </source>
</evidence>
<dbReference type="GO" id="GO:0008652">
    <property type="term" value="P:amino acid biosynthetic process"/>
    <property type="evidence" value="ECO:0007669"/>
    <property type="project" value="UniProtKB-KW"/>
</dbReference>
<dbReference type="FunFam" id="3.40.50.1970:FF:000012">
    <property type="entry name" value="3-dehydroquinate synthase"/>
    <property type="match status" value="1"/>
</dbReference>
<keyword evidence="10 17" id="KW-0479">Metal-binding</keyword>
<evidence type="ECO:0000256" key="4">
    <source>
        <dbReference type="ARBA" id="ARBA00004661"/>
    </source>
</evidence>
<keyword evidence="16 17" id="KW-0170">Cobalt</keyword>
<keyword evidence="12 17" id="KW-0862">Zinc</keyword>
<dbReference type="EC" id="4.2.3.4" evidence="6 17"/>
<dbReference type="AlphaFoldDB" id="A0A2M9CK97"/>
<feature type="binding site" evidence="17">
    <location>
        <position position="149"/>
    </location>
    <ligand>
        <name>NAD(+)</name>
        <dbReference type="ChEBI" id="CHEBI:57540"/>
    </ligand>
</feature>
<dbReference type="GO" id="GO:0005737">
    <property type="term" value="C:cytoplasm"/>
    <property type="evidence" value="ECO:0007669"/>
    <property type="project" value="UniProtKB-SubCell"/>
</dbReference>
<comment type="similarity">
    <text evidence="5 17">Belongs to the sugar phosphate cyclases superfamily. Dehydroquinate synthase family.</text>
</comment>
<dbReference type="UniPathway" id="UPA00053">
    <property type="reaction ID" value="UER00085"/>
</dbReference>
<evidence type="ECO:0000256" key="15">
    <source>
        <dbReference type="ARBA" id="ARBA00023239"/>
    </source>
</evidence>
<dbReference type="GO" id="GO:0000166">
    <property type="term" value="F:nucleotide binding"/>
    <property type="evidence" value="ECO:0007669"/>
    <property type="project" value="UniProtKB-KW"/>
</dbReference>
<dbReference type="Proteomes" id="UP000228758">
    <property type="component" value="Unassembled WGS sequence"/>
</dbReference>
<dbReference type="PIRSF" id="PIRSF001455">
    <property type="entry name" value="DHQ_synth"/>
    <property type="match status" value="1"/>
</dbReference>
<dbReference type="InterPro" id="IPR056179">
    <property type="entry name" value="DHQS_C"/>
</dbReference>
<evidence type="ECO:0000313" key="21">
    <source>
        <dbReference type="Proteomes" id="UP000228758"/>
    </source>
</evidence>
<feature type="binding site" evidence="17">
    <location>
        <position position="261"/>
    </location>
    <ligand>
        <name>Zn(2+)</name>
        <dbReference type="ChEBI" id="CHEBI:29105"/>
    </ligand>
</feature>
<keyword evidence="8 17" id="KW-0963">Cytoplasm</keyword>
<dbReference type="GO" id="GO:0009073">
    <property type="term" value="P:aromatic amino acid family biosynthetic process"/>
    <property type="evidence" value="ECO:0007669"/>
    <property type="project" value="UniProtKB-KW"/>
</dbReference>
<gene>
    <name evidence="17" type="primary">aroB</name>
    <name evidence="20" type="ORF">CLV46_1867</name>
</gene>
<keyword evidence="15 17" id="KW-0456">Lyase</keyword>
<comment type="subcellular location">
    <subcellularLocation>
        <location evidence="3 17">Cytoplasm</location>
    </subcellularLocation>
</comment>
<dbReference type="GO" id="GO:0046872">
    <property type="term" value="F:metal ion binding"/>
    <property type="evidence" value="ECO:0007669"/>
    <property type="project" value="UniProtKB-KW"/>
</dbReference>
<dbReference type="InterPro" id="IPR050071">
    <property type="entry name" value="Dehydroquinate_synthase"/>
</dbReference>
<dbReference type="InterPro" id="IPR030963">
    <property type="entry name" value="DHQ_synth_fam"/>
</dbReference>
<dbReference type="NCBIfam" id="TIGR01357">
    <property type="entry name" value="aroB"/>
    <property type="match status" value="1"/>
</dbReference>
<comment type="pathway">
    <text evidence="4 17">Metabolic intermediate biosynthesis; chorismate biosynthesis; chorismate from D-erythrose 4-phosphate and phosphoenolpyruvate: step 2/7.</text>
</comment>
<sequence>MSTTSIPVTGLNPYEVRVGRDILADLAAVIGTAATKVLIVHAPPLSRHAEALRAQLEPRYQVLLAEVPDAEAAKRIEVAAFCWQVMGQTDFTRTDVVVGLGGGATTDLAGFVAATWLRGVRVVQIPTTVLGMVDAAVGGKTGINTAEGKNLVGAFHAPAAVLADLSLLDALPRNELVAGYAEVVKAGFIAEPEILEIVEADPLVATDPATDEFRRTVELAIAMKARVVGEDFTEQGLREILNYGHTLGHAIEHAERYQWRHGAAISIGMVFAAELSRLTRNLSDSAVDRHRSILESLGLPTTYPLGRWKTLLATMQRDKKARAGMMRFIVLDDIGRPAVLNGAEEPLLFAAYQEIAA</sequence>
<comment type="cofactor">
    <cofactor evidence="17">
        <name>Co(2+)</name>
        <dbReference type="ChEBI" id="CHEBI:48828"/>
    </cofactor>
    <cofactor evidence="17">
        <name>Zn(2+)</name>
        <dbReference type="ChEBI" id="CHEBI:29105"/>
    </cofactor>
    <text evidence="17">Binds 1 divalent metal cation per subunit. Can use either Co(2+) or Zn(2+).</text>
</comment>
<protein>
    <recommendedName>
        <fullName evidence="7 17">3-dehydroquinate synthase</fullName>
        <shortName evidence="17">DHQS</shortName>
        <ecNumber evidence="6 17">4.2.3.4</ecNumber>
    </recommendedName>
</protein>
<evidence type="ECO:0000256" key="11">
    <source>
        <dbReference type="ARBA" id="ARBA00022741"/>
    </source>
</evidence>
<dbReference type="EMBL" id="PGFF01000001">
    <property type="protein sequence ID" value="PJJ72300.1"/>
    <property type="molecule type" value="Genomic_DNA"/>
</dbReference>
<comment type="cofactor">
    <cofactor evidence="2 17">
        <name>NAD(+)</name>
        <dbReference type="ChEBI" id="CHEBI:57540"/>
    </cofactor>
</comment>
<organism evidence="20 21">
    <name type="scientific">Diaminobutyricimonas aerilata</name>
    <dbReference type="NCBI Taxonomy" id="1162967"/>
    <lineage>
        <taxon>Bacteria</taxon>
        <taxon>Bacillati</taxon>
        <taxon>Actinomycetota</taxon>
        <taxon>Actinomycetes</taxon>
        <taxon>Micrococcales</taxon>
        <taxon>Microbacteriaceae</taxon>
        <taxon>Diaminobutyricimonas</taxon>
    </lineage>
</organism>
<feature type="binding site" evidence="17">
    <location>
        <position position="245"/>
    </location>
    <ligand>
        <name>Zn(2+)</name>
        <dbReference type="ChEBI" id="CHEBI:29105"/>
    </ligand>
</feature>
<dbReference type="PANTHER" id="PTHR43622">
    <property type="entry name" value="3-DEHYDROQUINATE SYNTHASE"/>
    <property type="match status" value="1"/>
</dbReference>
<dbReference type="Gene3D" id="3.40.50.1970">
    <property type="match status" value="1"/>
</dbReference>
<keyword evidence="13 17" id="KW-0520">NAD</keyword>
<feature type="binding site" evidence="17">
    <location>
        <position position="140"/>
    </location>
    <ligand>
        <name>NAD(+)</name>
        <dbReference type="ChEBI" id="CHEBI:57540"/>
    </ligand>
</feature>
<evidence type="ECO:0000256" key="14">
    <source>
        <dbReference type="ARBA" id="ARBA00023141"/>
    </source>
</evidence>
<comment type="caution">
    <text evidence="17">Lacks conserved residue(s) required for the propagation of feature annotation.</text>
</comment>
<evidence type="ECO:0000256" key="8">
    <source>
        <dbReference type="ARBA" id="ARBA00022490"/>
    </source>
</evidence>
<evidence type="ECO:0000256" key="13">
    <source>
        <dbReference type="ARBA" id="ARBA00023027"/>
    </source>
</evidence>
<feature type="domain" description="3-dehydroquinate synthase C-terminal" evidence="19">
    <location>
        <begin position="179"/>
        <end position="321"/>
    </location>
</feature>
<feature type="domain" description="3-dehydroquinate synthase N-terminal" evidence="18">
    <location>
        <begin position="66"/>
        <end position="176"/>
    </location>
</feature>
<evidence type="ECO:0000256" key="5">
    <source>
        <dbReference type="ARBA" id="ARBA00005412"/>
    </source>
</evidence>
<dbReference type="PANTHER" id="PTHR43622:SF7">
    <property type="entry name" value="3-DEHYDROQUINATE SYNTHASE, CHLOROPLASTIC"/>
    <property type="match status" value="1"/>
</dbReference>
<evidence type="ECO:0000256" key="9">
    <source>
        <dbReference type="ARBA" id="ARBA00022605"/>
    </source>
</evidence>
<reference evidence="20 21" key="1">
    <citation type="submission" date="2017-11" db="EMBL/GenBank/DDBJ databases">
        <title>Genomic Encyclopedia of Archaeal and Bacterial Type Strains, Phase II (KMG-II): From Individual Species to Whole Genera.</title>
        <authorList>
            <person name="Goeker M."/>
        </authorList>
    </citation>
    <scope>NUCLEOTIDE SEQUENCE [LARGE SCALE GENOMIC DNA]</scope>
    <source>
        <strain evidence="20 21">DSM 27393</strain>
    </source>
</reference>
<accession>A0A2M9CK97</accession>
<dbReference type="InterPro" id="IPR030960">
    <property type="entry name" value="DHQS/DOIS_N"/>
</dbReference>
<dbReference type="SUPFAM" id="SSF56796">
    <property type="entry name" value="Dehydroquinate synthase-like"/>
    <property type="match status" value="1"/>
</dbReference>
<dbReference type="GO" id="GO:0003856">
    <property type="term" value="F:3-dehydroquinate synthase activity"/>
    <property type="evidence" value="ECO:0007669"/>
    <property type="project" value="UniProtKB-UniRule"/>
</dbReference>
<name>A0A2M9CK97_9MICO</name>
<dbReference type="InterPro" id="IPR016037">
    <property type="entry name" value="DHQ_synth_AroB"/>
</dbReference>